<keyword evidence="4" id="KW-0479">Metal-binding</keyword>
<dbReference type="Pfam" id="PF22590">
    <property type="entry name" value="Cas3-like_C_2"/>
    <property type="match status" value="1"/>
</dbReference>
<dbReference type="Pfam" id="PF18019">
    <property type="entry name" value="Cas3_HD"/>
    <property type="match status" value="1"/>
</dbReference>
<dbReference type="RefSeq" id="WP_097642522.1">
    <property type="nucleotide sequence ID" value="NZ_NQWI01000006.1"/>
</dbReference>
<dbReference type="InterPro" id="IPR054712">
    <property type="entry name" value="Cas3-like_dom"/>
</dbReference>
<protein>
    <submittedName>
        <fullName evidence="13">CRISPR-associated helicase/endonuclease Cas3</fullName>
    </submittedName>
</protein>
<evidence type="ECO:0000256" key="8">
    <source>
        <dbReference type="ARBA" id="ARBA00022840"/>
    </source>
</evidence>
<dbReference type="SUPFAM" id="SSF109604">
    <property type="entry name" value="HD-domain/PDEase-like"/>
    <property type="match status" value="1"/>
</dbReference>
<dbReference type="InterPro" id="IPR011545">
    <property type="entry name" value="DEAD/DEAH_box_helicase_dom"/>
</dbReference>
<feature type="domain" description="Helicase ATP-binding" evidence="11">
    <location>
        <begin position="278"/>
        <end position="474"/>
    </location>
</feature>
<dbReference type="GO" id="GO:0003676">
    <property type="term" value="F:nucleic acid binding"/>
    <property type="evidence" value="ECO:0007669"/>
    <property type="project" value="InterPro"/>
</dbReference>
<dbReference type="NCBIfam" id="TIGR01587">
    <property type="entry name" value="cas3_core"/>
    <property type="match status" value="1"/>
</dbReference>
<keyword evidence="13" id="KW-0255">Endonuclease</keyword>
<keyword evidence="5" id="KW-0547">Nucleotide-binding</keyword>
<dbReference type="InterPro" id="IPR050079">
    <property type="entry name" value="DEAD_box_RNA_helicase"/>
</dbReference>
<dbReference type="CDD" id="cd09641">
    <property type="entry name" value="Cas3''_I"/>
    <property type="match status" value="1"/>
</dbReference>
<dbReference type="Gene3D" id="3.40.50.300">
    <property type="entry name" value="P-loop containing nucleotide triphosphate hydrolases"/>
    <property type="match status" value="2"/>
</dbReference>
<dbReference type="OrthoDB" id="9810236at2"/>
<dbReference type="GO" id="GO:0016787">
    <property type="term" value="F:hydrolase activity"/>
    <property type="evidence" value="ECO:0007669"/>
    <property type="project" value="UniProtKB-KW"/>
</dbReference>
<dbReference type="SMART" id="SM00490">
    <property type="entry name" value="HELICc"/>
    <property type="match status" value="1"/>
</dbReference>
<keyword evidence="14" id="KW-1185">Reference proteome</keyword>
<dbReference type="InterPro" id="IPR006474">
    <property type="entry name" value="Helicase_Cas3_CRISPR-ass_core"/>
</dbReference>
<comment type="similarity">
    <text evidence="2">In the central section; belongs to the CRISPR-associated helicase Cas3 family.</text>
</comment>
<dbReference type="PROSITE" id="PS51643">
    <property type="entry name" value="HD_CAS3"/>
    <property type="match status" value="1"/>
</dbReference>
<dbReference type="GO" id="GO:0005524">
    <property type="term" value="F:ATP binding"/>
    <property type="evidence" value="ECO:0007669"/>
    <property type="project" value="UniProtKB-KW"/>
</dbReference>
<dbReference type="InterPro" id="IPR027417">
    <property type="entry name" value="P-loop_NTPase"/>
</dbReference>
<dbReference type="InterPro" id="IPR006483">
    <property type="entry name" value="CRISPR-assoc_Cas3_HD"/>
</dbReference>
<dbReference type="GO" id="GO:0051607">
    <property type="term" value="P:defense response to virus"/>
    <property type="evidence" value="ECO:0007669"/>
    <property type="project" value="UniProtKB-KW"/>
</dbReference>
<feature type="domain" description="HD Cas3-type" evidence="12">
    <location>
        <begin position="18"/>
        <end position="236"/>
    </location>
</feature>
<evidence type="ECO:0000256" key="10">
    <source>
        <dbReference type="ARBA" id="ARBA00038437"/>
    </source>
</evidence>
<dbReference type="PANTHER" id="PTHR47959">
    <property type="entry name" value="ATP-DEPENDENT RNA HELICASE RHLE-RELATED"/>
    <property type="match status" value="1"/>
</dbReference>
<organism evidence="13 14">
    <name type="scientific">Candidatus Viridilinea mediisalina</name>
    <dbReference type="NCBI Taxonomy" id="2024553"/>
    <lineage>
        <taxon>Bacteria</taxon>
        <taxon>Bacillati</taxon>
        <taxon>Chloroflexota</taxon>
        <taxon>Chloroflexia</taxon>
        <taxon>Chloroflexales</taxon>
        <taxon>Chloroflexineae</taxon>
        <taxon>Oscillochloridaceae</taxon>
        <taxon>Candidatus Viridilinea</taxon>
    </lineage>
</organism>
<dbReference type="GO" id="GO:0004519">
    <property type="term" value="F:endonuclease activity"/>
    <property type="evidence" value="ECO:0007669"/>
    <property type="project" value="UniProtKB-KW"/>
</dbReference>
<keyword evidence="8" id="KW-0067">ATP-binding</keyword>
<dbReference type="Gene3D" id="1.10.3210.30">
    <property type="match status" value="1"/>
</dbReference>
<evidence type="ECO:0000256" key="3">
    <source>
        <dbReference type="ARBA" id="ARBA00022722"/>
    </source>
</evidence>
<evidence type="ECO:0000313" key="13">
    <source>
        <dbReference type="EMBL" id="PDW04666.1"/>
    </source>
</evidence>
<evidence type="ECO:0000256" key="6">
    <source>
        <dbReference type="ARBA" id="ARBA00022801"/>
    </source>
</evidence>
<evidence type="ECO:0000256" key="2">
    <source>
        <dbReference type="ARBA" id="ARBA00009046"/>
    </source>
</evidence>
<dbReference type="Proteomes" id="UP000220527">
    <property type="component" value="Unassembled WGS sequence"/>
</dbReference>
<evidence type="ECO:0000256" key="5">
    <source>
        <dbReference type="ARBA" id="ARBA00022741"/>
    </source>
</evidence>
<dbReference type="Pfam" id="PF00270">
    <property type="entry name" value="DEAD"/>
    <property type="match status" value="1"/>
</dbReference>
<evidence type="ECO:0000313" key="14">
    <source>
        <dbReference type="Proteomes" id="UP000220527"/>
    </source>
</evidence>
<evidence type="ECO:0000256" key="9">
    <source>
        <dbReference type="ARBA" id="ARBA00023118"/>
    </source>
</evidence>
<evidence type="ECO:0000259" key="12">
    <source>
        <dbReference type="PROSITE" id="PS51643"/>
    </source>
</evidence>
<dbReference type="GO" id="GO:0046872">
    <property type="term" value="F:metal ion binding"/>
    <property type="evidence" value="ECO:0007669"/>
    <property type="project" value="UniProtKB-KW"/>
</dbReference>
<evidence type="ECO:0000256" key="1">
    <source>
        <dbReference type="ARBA" id="ARBA00006847"/>
    </source>
</evidence>
<sequence>MKPSVWPDWVDGLKAKSVKYGGESLAEHTWAVLVKLAELYRLRPALPALVALPRLWHCLFWACLLHDAGKAAHGFQARLRGGPAWRQRHEVLSLALLAWLSHGFDDDEARSVVAAIVSHHRDADVIQQTYPDLDDDPLEPLLAELDAPTLSQLWRWLAECAMAWRDALGLPKAVVQPIALPDEAQALRLVQEEGVQRVRRWLYVYDDWLDDLPLAPVSQRMLGIILRGLTTSADHMASAHLACMPSPVQEHWQQFADRILAPLRVHEPTLAPYRHQGASAAAAGQSVLLSAPTGSGKTEAALYWALGAGQQPVARLFYALPYQASMNAMFDRLRAPQTGFGRDAVGLQHGRALQALHARLLEADAWAATASTAAQWEQNLNMLHARPIKVFSPYQMLKALFQLRGFEAMLSDYAYAAFIFDEIHAYDPARLALIMTMIHYLREQYQARFFVMSATFPTLIRERLVQALDNPVIIQAEQALFAQFCRHRLHLLDGELLTDGPAAIVREVQAGKQVLVCANTVARAQGLHTALLAVGLTSEQVVLIHSRYTFGDRNQREQAIRERCGVGVAPAARKPLALVATQVVEVSLNLDLDTIYSDPAPLEALLQRFGRVNRSGKKGICPVHVFREPTDGQGVYGRSRDAEQAGHIVRVTLAELEQHDGELVDEAAINGWLDAIYADSQLWQAWNEEYERVAEQATTIVRDLLPFRSDAQKEEAFEQLFDGVEVIPSAFEQQYINLLMQDRFIEANNFLVSISKQKFAILRNQGKLRKAETHGRRRAWIIDVVYDDDLGVQFDAEARDKDWD</sequence>
<dbReference type="SMART" id="SM00487">
    <property type="entry name" value="DEXDc"/>
    <property type="match status" value="1"/>
</dbReference>
<dbReference type="InterPro" id="IPR001650">
    <property type="entry name" value="Helicase_C-like"/>
</dbReference>
<dbReference type="EMBL" id="NQWI01000006">
    <property type="protein sequence ID" value="PDW04666.1"/>
    <property type="molecule type" value="Genomic_DNA"/>
</dbReference>
<gene>
    <name evidence="13" type="ORF">CJ255_02495</name>
</gene>
<comment type="similarity">
    <text evidence="10">Belongs to the DEAD box helicase family.</text>
</comment>
<dbReference type="GO" id="GO:0003724">
    <property type="term" value="F:RNA helicase activity"/>
    <property type="evidence" value="ECO:0007669"/>
    <property type="project" value="TreeGrafter"/>
</dbReference>
<comment type="caution">
    <text evidence="13">The sequence shown here is derived from an EMBL/GenBank/DDBJ whole genome shotgun (WGS) entry which is preliminary data.</text>
</comment>
<name>A0A2A6RP25_9CHLR</name>
<keyword evidence="9" id="KW-0051">Antiviral defense</keyword>
<dbReference type="AlphaFoldDB" id="A0A2A6RP25"/>
<evidence type="ECO:0000259" key="11">
    <source>
        <dbReference type="PROSITE" id="PS51192"/>
    </source>
</evidence>
<keyword evidence="3" id="KW-0540">Nuclease</keyword>
<dbReference type="PANTHER" id="PTHR47959:SF16">
    <property type="entry name" value="CRISPR-ASSOCIATED NUCLEASE_HELICASE CAS3-RELATED"/>
    <property type="match status" value="1"/>
</dbReference>
<evidence type="ECO:0000256" key="4">
    <source>
        <dbReference type="ARBA" id="ARBA00022723"/>
    </source>
</evidence>
<dbReference type="InterPro" id="IPR014001">
    <property type="entry name" value="Helicase_ATP-bd"/>
</dbReference>
<evidence type="ECO:0000256" key="7">
    <source>
        <dbReference type="ARBA" id="ARBA00022806"/>
    </source>
</evidence>
<dbReference type="GO" id="GO:0005829">
    <property type="term" value="C:cytosol"/>
    <property type="evidence" value="ECO:0007669"/>
    <property type="project" value="TreeGrafter"/>
</dbReference>
<keyword evidence="6" id="KW-0378">Hydrolase</keyword>
<comment type="similarity">
    <text evidence="1">In the N-terminal section; belongs to the CRISPR-associated nuclease Cas3-HD family.</text>
</comment>
<dbReference type="InterPro" id="IPR038257">
    <property type="entry name" value="CRISPR-assoc_Cas3_HD_sf"/>
</dbReference>
<reference evidence="14" key="1">
    <citation type="submission" date="2017-08" db="EMBL/GenBank/DDBJ databases">
        <authorList>
            <person name="Grouzdev D.S."/>
            <person name="Gaisin V.A."/>
            <person name="Rysina M.S."/>
            <person name="Gorlenko V.M."/>
        </authorList>
    </citation>
    <scope>NUCLEOTIDE SEQUENCE [LARGE SCALE GENOMIC DNA]</scope>
    <source>
        <strain evidence="14">Kir15-3F</strain>
    </source>
</reference>
<proteinExistence type="inferred from homology"/>
<dbReference type="NCBIfam" id="TIGR01596">
    <property type="entry name" value="cas3_HD"/>
    <property type="match status" value="1"/>
</dbReference>
<accession>A0A2A6RP25</accession>
<dbReference type="PROSITE" id="PS51192">
    <property type="entry name" value="HELICASE_ATP_BIND_1"/>
    <property type="match status" value="1"/>
</dbReference>
<dbReference type="SUPFAM" id="SSF52540">
    <property type="entry name" value="P-loop containing nucleoside triphosphate hydrolases"/>
    <property type="match status" value="1"/>
</dbReference>
<keyword evidence="7" id="KW-0347">Helicase</keyword>